<dbReference type="GeneID" id="83184349"/>
<reference evidence="2" key="2">
    <citation type="journal article" date="2023" name="IMA Fungus">
        <title>Comparative genomic study of the Penicillium genus elucidates a diverse pangenome and 15 lateral gene transfer events.</title>
        <authorList>
            <person name="Petersen C."/>
            <person name="Sorensen T."/>
            <person name="Nielsen M.R."/>
            <person name="Sondergaard T.E."/>
            <person name="Sorensen J.L."/>
            <person name="Fitzpatrick D.A."/>
            <person name="Frisvad J.C."/>
            <person name="Nielsen K.L."/>
        </authorList>
    </citation>
    <scope>NUCLEOTIDE SEQUENCE</scope>
    <source>
        <strain evidence="2">IBT 15544</strain>
    </source>
</reference>
<dbReference type="GO" id="GO:0004668">
    <property type="term" value="F:protein-arginine deiminase activity"/>
    <property type="evidence" value="ECO:0007669"/>
    <property type="project" value="InterPro"/>
</dbReference>
<dbReference type="RefSeq" id="XP_058303947.1">
    <property type="nucleotide sequence ID" value="XM_058457048.1"/>
</dbReference>
<dbReference type="EMBL" id="JAPQKR010000016">
    <property type="protein sequence ID" value="KAJ5191007.1"/>
    <property type="molecule type" value="Genomic_DNA"/>
</dbReference>
<evidence type="ECO:0000256" key="1">
    <source>
        <dbReference type="ARBA" id="ARBA00022801"/>
    </source>
</evidence>
<comment type="caution">
    <text evidence="2">The sequence shown here is derived from an EMBL/GenBank/DDBJ whole genome shotgun (WGS) entry which is preliminary data.</text>
</comment>
<organism evidence="2 3">
    <name type="scientific">Penicillium cinerascens</name>
    <dbReference type="NCBI Taxonomy" id="70096"/>
    <lineage>
        <taxon>Eukaryota</taxon>
        <taxon>Fungi</taxon>
        <taxon>Dikarya</taxon>
        <taxon>Ascomycota</taxon>
        <taxon>Pezizomycotina</taxon>
        <taxon>Eurotiomycetes</taxon>
        <taxon>Eurotiomycetidae</taxon>
        <taxon>Eurotiales</taxon>
        <taxon>Aspergillaceae</taxon>
        <taxon>Penicillium</taxon>
    </lineage>
</organism>
<dbReference type="AlphaFoldDB" id="A0A9W9J7J1"/>
<gene>
    <name evidence="2" type="ORF">N7498_009992</name>
</gene>
<protein>
    <submittedName>
        <fullName evidence="2">Porphyromonas-type peptidyl-arginine deiminase superfamily</fullName>
    </submittedName>
</protein>
<evidence type="ECO:0000313" key="2">
    <source>
        <dbReference type="EMBL" id="KAJ5191007.1"/>
    </source>
</evidence>
<reference evidence="2" key="1">
    <citation type="submission" date="2022-12" db="EMBL/GenBank/DDBJ databases">
        <authorList>
            <person name="Petersen C."/>
        </authorList>
    </citation>
    <scope>NUCLEOTIDE SEQUENCE</scope>
    <source>
        <strain evidence="2">IBT 15544</strain>
    </source>
</reference>
<evidence type="ECO:0000313" key="3">
    <source>
        <dbReference type="Proteomes" id="UP001150904"/>
    </source>
</evidence>
<dbReference type="SUPFAM" id="SSF55909">
    <property type="entry name" value="Pentein"/>
    <property type="match status" value="1"/>
</dbReference>
<dbReference type="InterPro" id="IPR007466">
    <property type="entry name" value="Peptidyl-Arg-deiminase_porph"/>
</dbReference>
<keyword evidence="3" id="KW-1185">Reference proteome</keyword>
<name>A0A9W9J7J1_9EURO</name>
<accession>A0A9W9J7J1</accession>
<dbReference type="Pfam" id="PF04371">
    <property type="entry name" value="PAD_porph"/>
    <property type="match status" value="1"/>
</dbReference>
<dbReference type="PANTHER" id="PTHR31377">
    <property type="entry name" value="AGMATINE DEIMINASE-RELATED"/>
    <property type="match status" value="1"/>
</dbReference>
<dbReference type="Proteomes" id="UP001150904">
    <property type="component" value="Unassembled WGS sequence"/>
</dbReference>
<sequence>MACGEIIDLAAAVSHFEPVRLYTRPEDIPLAKSMLSNTTRGSYEVDIIPFATNHLWVRDTGPVYVQGTTASSEKQRVAIHFGFNEWGRKEPAEGWPQMTADQIEENHTFGKRVTDSDNDSSSLISITSKLCLEGGALVSDGDGTLIVSESSIIGDERNPGLSKEEIEAELRRLLGVEKIIWFPGFRDLDVTDVHADAEVQFVRPGVIVISRPYASAQKEWHEVYQQVMDVLRGELDAKGRPFEVHTIDEPDAKLILNSASGHEEDPATNYVNFYYVNGGVILPKFGDQEMDRRAMETMQQLHPDRVVKQVYVNALPLTGGVIHCATQPVIEVE</sequence>
<dbReference type="OrthoDB" id="544103at2759"/>
<dbReference type="GO" id="GO:0047632">
    <property type="term" value="F:agmatine deiminase activity"/>
    <property type="evidence" value="ECO:0007669"/>
    <property type="project" value="TreeGrafter"/>
</dbReference>
<dbReference type="Gene3D" id="3.75.10.10">
    <property type="entry name" value="L-arginine/glycine Amidinotransferase, Chain A"/>
    <property type="match status" value="1"/>
</dbReference>
<dbReference type="GO" id="GO:0009446">
    <property type="term" value="P:putrescine biosynthetic process"/>
    <property type="evidence" value="ECO:0007669"/>
    <property type="project" value="InterPro"/>
</dbReference>
<dbReference type="PANTHER" id="PTHR31377:SF0">
    <property type="entry name" value="AGMATINE DEIMINASE-RELATED"/>
    <property type="match status" value="1"/>
</dbReference>
<keyword evidence="1" id="KW-0378">Hydrolase</keyword>
<proteinExistence type="predicted"/>